<evidence type="ECO:0000256" key="2">
    <source>
        <dbReference type="ARBA" id="ARBA00023002"/>
    </source>
</evidence>
<dbReference type="Gene3D" id="3.40.30.10">
    <property type="entry name" value="Glutaredoxin"/>
    <property type="match status" value="1"/>
</dbReference>
<reference evidence="8" key="1">
    <citation type="submission" date="2015-07" db="EMBL/GenBank/DDBJ databases">
        <authorList>
            <person name="Rodrigo-Torres Lidia"/>
            <person name="Arahal R.David."/>
        </authorList>
    </citation>
    <scope>NUCLEOTIDE SEQUENCE [LARGE SCALE GENOMIC DNA]</scope>
    <source>
        <strain evidence="8">CECT 4801</strain>
    </source>
</reference>
<dbReference type="STRING" id="187304.B0E33_25315"/>
<sequence>MTDTSPKIQILKTGSLCPPMLLRVLSACALALTLLAGPVAAQDLNRGEIEKIVREYLLENPEVIAEALTELDRREKEAAEVARVEALNESADVLFNSSRQVVLGNPEGSVTLVEFFDYNCGYCKRAHGDMVKLIDENPDLKVVLKEFPVLGQGSVEAAQVAVAVNSVAPEKYGEFHEKLLLSRGQANRASALAAATSVGISEDDLLASMKTDEAGQTIEEVYSLANRLGLTGTPSYVVGNDVVMGAVGYEELSQKLDALQNCGQTTC</sequence>
<dbReference type="EMBL" id="CXST01000001">
    <property type="protein sequence ID" value="CTQ42537.1"/>
    <property type="molecule type" value="Genomic_DNA"/>
</dbReference>
<gene>
    <name evidence="7" type="primary">bdbD_1</name>
    <name evidence="7" type="ORF">LAL4801_00968</name>
</gene>
<proteinExistence type="predicted"/>
<dbReference type="Proteomes" id="UP000048926">
    <property type="component" value="Unassembled WGS sequence"/>
</dbReference>
<keyword evidence="3" id="KW-1015">Disulfide bond</keyword>
<evidence type="ECO:0000313" key="7">
    <source>
        <dbReference type="EMBL" id="CTQ42537.1"/>
    </source>
</evidence>
<evidence type="ECO:0000256" key="1">
    <source>
        <dbReference type="ARBA" id="ARBA00022729"/>
    </source>
</evidence>
<feature type="signal peptide" evidence="5">
    <location>
        <begin position="1"/>
        <end position="41"/>
    </location>
</feature>
<dbReference type="GO" id="GO:0016491">
    <property type="term" value="F:oxidoreductase activity"/>
    <property type="evidence" value="ECO:0007669"/>
    <property type="project" value="UniProtKB-KW"/>
</dbReference>
<feature type="chain" id="PRO_5005807208" evidence="5">
    <location>
        <begin position="42"/>
        <end position="267"/>
    </location>
</feature>
<organism evidence="7 8">
    <name type="scientific">Roseibium aggregatum</name>
    <dbReference type="NCBI Taxonomy" id="187304"/>
    <lineage>
        <taxon>Bacteria</taxon>
        <taxon>Pseudomonadati</taxon>
        <taxon>Pseudomonadota</taxon>
        <taxon>Alphaproteobacteria</taxon>
        <taxon>Hyphomicrobiales</taxon>
        <taxon>Stappiaceae</taxon>
        <taxon>Roseibium</taxon>
    </lineage>
</organism>
<evidence type="ECO:0000313" key="8">
    <source>
        <dbReference type="Proteomes" id="UP000048926"/>
    </source>
</evidence>
<dbReference type="CDD" id="cd03023">
    <property type="entry name" value="DsbA_Com1_like"/>
    <property type="match status" value="1"/>
</dbReference>
<dbReference type="InterPro" id="IPR036249">
    <property type="entry name" value="Thioredoxin-like_sf"/>
</dbReference>
<dbReference type="OrthoDB" id="9780147at2"/>
<dbReference type="AlphaFoldDB" id="A0A0M6XYP7"/>
<dbReference type="SUPFAM" id="SSF52833">
    <property type="entry name" value="Thioredoxin-like"/>
    <property type="match status" value="1"/>
</dbReference>
<keyword evidence="1 5" id="KW-0732">Signal</keyword>
<dbReference type="InterPro" id="IPR041205">
    <property type="entry name" value="ScsC_N"/>
</dbReference>
<keyword evidence="2" id="KW-0560">Oxidoreductase</keyword>
<dbReference type="PROSITE" id="PS51352">
    <property type="entry name" value="THIOREDOXIN_2"/>
    <property type="match status" value="1"/>
</dbReference>
<keyword evidence="8" id="KW-1185">Reference proteome</keyword>
<feature type="domain" description="Thioredoxin" evidence="6">
    <location>
        <begin position="73"/>
        <end position="261"/>
    </location>
</feature>
<accession>A0A0M6XYP7</accession>
<dbReference type="InterPro" id="IPR001853">
    <property type="entry name" value="DSBA-like_thioredoxin_dom"/>
</dbReference>
<evidence type="ECO:0000256" key="5">
    <source>
        <dbReference type="SAM" id="SignalP"/>
    </source>
</evidence>
<evidence type="ECO:0000259" key="6">
    <source>
        <dbReference type="PROSITE" id="PS51352"/>
    </source>
</evidence>
<dbReference type="Pfam" id="PF18312">
    <property type="entry name" value="ScsC_N"/>
    <property type="match status" value="1"/>
</dbReference>
<keyword evidence="4" id="KW-0676">Redox-active center</keyword>
<evidence type="ECO:0000256" key="4">
    <source>
        <dbReference type="ARBA" id="ARBA00023284"/>
    </source>
</evidence>
<evidence type="ECO:0000256" key="3">
    <source>
        <dbReference type="ARBA" id="ARBA00023157"/>
    </source>
</evidence>
<dbReference type="PANTHER" id="PTHR13887:SF14">
    <property type="entry name" value="DISULFIDE BOND FORMATION PROTEIN D"/>
    <property type="match status" value="1"/>
</dbReference>
<dbReference type="InterPro" id="IPR013766">
    <property type="entry name" value="Thioredoxin_domain"/>
</dbReference>
<dbReference type="RefSeq" id="WP_145903449.1">
    <property type="nucleotide sequence ID" value="NZ_CP045622.1"/>
</dbReference>
<dbReference type="Pfam" id="PF01323">
    <property type="entry name" value="DSBA"/>
    <property type="match status" value="1"/>
</dbReference>
<protein>
    <submittedName>
        <fullName evidence="7">Thiol-disulfide oxidoreductase D</fullName>
    </submittedName>
</protein>
<dbReference type="PANTHER" id="PTHR13887">
    <property type="entry name" value="GLUTATHIONE S-TRANSFERASE KAPPA"/>
    <property type="match status" value="1"/>
</dbReference>
<name>A0A0M6XYP7_9HYPH</name>